<dbReference type="GO" id="GO:0004842">
    <property type="term" value="F:ubiquitin-protein transferase activity"/>
    <property type="evidence" value="ECO:0007669"/>
    <property type="project" value="TreeGrafter"/>
</dbReference>
<evidence type="ECO:0008006" key="4">
    <source>
        <dbReference type="Google" id="ProtNLM"/>
    </source>
</evidence>
<dbReference type="Proteomes" id="UP000028045">
    <property type="component" value="Unassembled WGS sequence"/>
</dbReference>
<name>A0A084B4E7_STACB</name>
<dbReference type="PANTHER" id="PTHR28042:SF1">
    <property type="entry name" value="E3 UBIQUITIN-PROTEIN LIGASE COMPLEX SLX5-SLX8 SUBUNIT SLX5"/>
    <property type="match status" value="1"/>
</dbReference>
<dbReference type="HOGENOM" id="CLU_050547_0_0_1"/>
<gene>
    <name evidence="2" type="ORF">S7711_01092</name>
</gene>
<sequence>MAAQVEVDLVMSSDDDDDYVEILPDTHTTPDGLILPSLDDHLRTFYNAAARPPSGRIERRRPRRPINGSQYEQLRRLANPRLYPTEAQPPAQTDVIDLTEEPDSPVETRLPPTPAVAPSAGRNPRRTNSQRMSAPRLARSDSTFMAPPPAANVIDLTDDSPSDDLSMQHPFLHTMEPTRDQLLEFQLDQRRQVANFTRGFNRRLAGIFGTDMFRNAFLTPHLDVTRSAGFPSRPASPKPPMEPIPAAREGFTRDTRAEPEEGDETVVICPACQEELAYDPTGAAAAVGTSGKKKRRAPGEHHFWAVKKCGHVYCADCFENRRPTKNSSGAGFPTLAHGAVTDIRCAVEACDTKVSAKTEWVGIFL</sequence>
<accession>A0A084B4E7</accession>
<protein>
    <recommendedName>
        <fullName evidence="4">Cell cycle control protein</fullName>
    </recommendedName>
</protein>
<reference evidence="2 3" key="1">
    <citation type="journal article" date="2014" name="BMC Genomics">
        <title>Comparative genome sequencing reveals chemotype-specific gene clusters in the toxigenic black mold Stachybotrys.</title>
        <authorList>
            <person name="Semeiks J."/>
            <person name="Borek D."/>
            <person name="Otwinowski Z."/>
            <person name="Grishin N.V."/>
        </authorList>
    </citation>
    <scope>NUCLEOTIDE SEQUENCE [LARGE SCALE GENOMIC DNA]</scope>
    <source>
        <strain evidence="3">CBS 109288 / IBT 7711</strain>
    </source>
</reference>
<feature type="region of interest" description="Disordered" evidence="1">
    <location>
        <begin position="49"/>
        <end position="71"/>
    </location>
</feature>
<dbReference type="AlphaFoldDB" id="A0A084B4E7"/>
<keyword evidence="3" id="KW-1185">Reference proteome</keyword>
<organism evidence="2 3">
    <name type="scientific">Stachybotrys chartarum (strain CBS 109288 / IBT 7711)</name>
    <name type="common">Toxic black mold</name>
    <name type="synonym">Stilbospora chartarum</name>
    <dbReference type="NCBI Taxonomy" id="1280523"/>
    <lineage>
        <taxon>Eukaryota</taxon>
        <taxon>Fungi</taxon>
        <taxon>Dikarya</taxon>
        <taxon>Ascomycota</taxon>
        <taxon>Pezizomycotina</taxon>
        <taxon>Sordariomycetes</taxon>
        <taxon>Hypocreomycetidae</taxon>
        <taxon>Hypocreales</taxon>
        <taxon>Stachybotryaceae</taxon>
        <taxon>Stachybotrys</taxon>
    </lineage>
</organism>
<evidence type="ECO:0000313" key="2">
    <source>
        <dbReference type="EMBL" id="KEY72426.1"/>
    </source>
</evidence>
<dbReference type="GO" id="GO:0033768">
    <property type="term" value="C:SUMO-targeted ubiquitin ligase complex"/>
    <property type="evidence" value="ECO:0007669"/>
    <property type="project" value="TreeGrafter"/>
</dbReference>
<dbReference type="InterPro" id="IPR038886">
    <property type="entry name" value="E3_SLX5/Rfp1"/>
</dbReference>
<dbReference type="PANTHER" id="PTHR28042">
    <property type="entry name" value="E3 UBIQUITIN-PROTEIN LIGASE COMPLEX SLX5-SLX8 SUBUNIT SLX5"/>
    <property type="match status" value="1"/>
</dbReference>
<evidence type="ECO:0000256" key="1">
    <source>
        <dbReference type="SAM" id="MobiDB-lite"/>
    </source>
</evidence>
<proteinExistence type="predicted"/>
<dbReference type="EMBL" id="KL648095">
    <property type="protein sequence ID" value="KEY72426.1"/>
    <property type="molecule type" value="Genomic_DNA"/>
</dbReference>
<evidence type="ECO:0000313" key="3">
    <source>
        <dbReference type="Proteomes" id="UP000028045"/>
    </source>
</evidence>
<feature type="region of interest" description="Disordered" evidence="1">
    <location>
        <begin position="101"/>
        <end position="155"/>
    </location>
</feature>
<dbReference type="OrthoDB" id="2398441at2759"/>